<dbReference type="Gene3D" id="3.40.850.10">
    <property type="entry name" value="Kinesin motor domain"/>
    <property type="match status" value="1"/>
</dbReference>
<dbReference type="EMBL" id="KB202954">
    <property type="protein sequence ID" value="ESO86996.1"/>
    <property type="molecule type" value="Genomic_DNA"/>
</dbReference>
<dbReference type="OrthoDB" id="6108017at2759"/>
<dbReference type="GO" id="GO:0000146">
    <property type="term" value="F:microfilament motor activity"/>
    <property type="evidence" value="ECO:0007669"/>
    <property type="project" value="TreeGrafter"/>
</dbReference>
<dbReference type="Pfam" id="PF00063">
    <property type="entry name" value="Myosin_head"/>
    <property type="match status" value="1"/>
</dbReference>
<protein>
    <recommendedName>
        <fullName evidence="7">Myosin motor domain-containing protein</fullName>
    </recommendedName>
</protein>
<keyword evidence="5 6" id="KW-0009">Actin-binding</keyword>
<dbReference type="CDD" id="cd00124">
    <property type="entry name" value="MYSc"/>
    <property type="match status" value="1"/>
</dbReference>
<evidence type="ECO:0000256" key="1">
    <source>
        <dbReference type="ARBA" id="ARBA00022741"/>
    </source>
</evidence>
<keyword evidence="2 6" id="KW-0067">ATP-binding</keyword>
<dbReference type="GO" id="GO:0007015">
    <property type="term" value="P:actin filament organization"/>
    <property type="evidence" value="ECO:0007669"/>
    <property type="project" value="TreeGrafter"/>
</dbReference>
<dbReference type="GO" id="GO:0005737">
    <property type="term" value="C:cytoplasm"/>
    <property type="evidence" value="ECO:0007669"/>
    <property type="project" value="TreeGrafter"/>
</dbReference>
<dbReference type="InterPro" id="IPR036961">
    <property type="entry name" value="Kinesin_motor_dom_sf"/>
</dbReference>
<gene>
    <name evidence="8" type="ORF">LOTGIDRAFT_128142</name>
</gene>
<dbReference type="KEGG" id="lgi:LOTGIDRAFT_128142"/>
<dbReference type="GO" id="GO:0016459">
    <property type="term" value="C:myosin complex"/>
    <property type="evidence" value="ECO:0007669"/>
    <property type="project" value="UniProtKB-KW"/>
</dbReference>
<keyword evidence="1 6" id="KW-0547">Nucleotide-binding</keyword>
<feature type="region of interest" description="Actin-binding" evidence="6">
    <location>
        <begin position="538"/>
        <end position="560"/>
    </location>
</feature>
<dbReference type="GO" id="GO:0016020">
    <property type="term" value="C:membrane"/>
    <property type="evidence" value="ECO:0007669"/>
    <property type="project" value="TreeGrafter"/>
</dbReference>
<evidence type="ECO:0000256" key="3">
    <source>
        <dbReference type="ARBA" id="ARBA00023123"/>
    </source>
</evidence>
<evidence type="ECO:0000256" key="4">
    <source>
        <dbReference type="ARBA" id="ARBA00023175"/>
    </source>
</evidence>
<dbReference type="OMA" id="KHNCLEQ"/>
<dbReference type="Gene3D" id="1.20.120.720">
    <property type="entry name" value="Myosin VI head, motor domain, U50 subdomain"/>
    <property type="match status" value="1"/>
</dbReference>
<comment type="similarity">
    <text evidence="6">Belongs to the TRAFAC class myosin-kinesin ATPase superfamily. Myosin family.</text>
</comment>
<dbReference type="InterPro" id="IPR027417">
    <property type="entry name" value="P-loop_NTPase"/>
</dbReference>
<dbReference type="PANTHER" id="PTHR13140:SF289">
    <property type="entry name" value="UNCONVENTIONAL MYOSIN-XIX"/>
    <property type="match status" value="1"/>
</dbReference>
<dbReference type="AlphaFoldDB" id="V4A133"/>
<dbReference type="GO" id="GO:0051015">
    <property type="term" value="F:actin filament binding"/>
    <property type="evidence" value="ECO:0007669"/>
    <property type="project" value="TreeGrafter"/>
</dbReference>
<evidence type="ECO:0000313" key="8">
    <source>
        <dbReference type="EMBL" id="ESO86996.1"/>
    </source>
</evidence>
<dbReference type="SMART" id="SM00242">
    <property type="entry name" value="MYSc"/>
    <property type="match status" value="1"/>
</dbReference>
<evidence type="ECO:0000259" key="7">
    <source>
        <dbReference type="PROSITE" id="PS51456"/>
    </source>
</evidence>
<feature type="binding site" evidence="6">
    <location>
        <begin position="81"/>
        <end position="88"/>
    </location>
    <ligand>
        <name>ATP</name>
        <dbReference type="ChEBI" id="CHEBI:30616"/>
    </ligand>
</feature>
<feature type="non-terminal residue" evidence="8">
    <location>
        <position position="1"/>
    </location>
</feature>
<dbReference type="PROSITE" id="PS51456">
    <property type="entry name" value="MYOSIN_MOTOR"/>
    <property type="match status" value="1"/>
</dbReference>
<organism evidence="8 9">
    <name type="scientific">Lottia gigantea</name>
    <name type="common">Giant owl limpet</name>
    <dbReference type="NCBI Taxonomy" id="225164"/>
    <lineage>
        <taxon>Eukaryota</taxon>
        <taxon>Metazoa</taxon>
        <taxon>Spiralia</taxon>
        <taxon>Lophotrochozoa</taxon>
        <taxon>Mollusca</taxon>
        <taxon>Gastropoda</taxon>
        <taxon>Patellogastropoda</taxon>
        <taxon>Lottioidea</taxon>
        <taxon>Lottiidae</taxon>
        <taxon>Lottia</taxon>
    </lineage>
</organism>
<reference evidence="8 9" key="1">
    <citation type="journal article" date="2013" name="Nature">
        <title>Insights into bilaterian evolution from three spiralian genomes.</title>
        <authorList>
            <person name="Simakov O."/>
            <person name="Marletaz F."/>
            <person name="Cho S.J."/>
            <person name="Edsinger-Gonzales E."/>
            <person name="Havlak P."/>
            <person name="Hellsten U."/>
            <person name="Kuo D.H."/>
            <person name="Larsson T."/>
            <person name="Lv J."/>
            <person name="Arendt D."/>
            <person name="Savage R."/>
            <person name="Osoegawa K."/>
            <person name="de Jong P."/>
            <person name="Grimwood J."/>
            <person name="Chapman J.A."/>
            <person name="Shapiro H."/>
            <person name="Aerts A."/>
            <person name="Otillar R.P."/>
            <person name="Terry A.Y."/>
            <person name="Boore J.L."/>
            <person name="Grigoriev I.V."/>
            <person name="Lindberg D.R."/>
            <person name="Seaver E.C."/>
            <person name="Weisblat D.A."/>
            <person name="Putnam N.H."/>
            <person name="Rokhsar D.S."/>
        </authorList>
    </citation>
    <scope>NUCLEOTIDE SEQUENCE [LARGE SCALE GENOMIC DNA]</scope>
</reference>
<name>V4A133_LOTGI</name>
<keyword evidence="3 6" id="KW-0518">Myosin</keyword>
<dbReference type="Gene3D" id="1.20.58.530">
    <property type="match status" value="1"/>
</dbReference>
<evidence type="ECO:0000256" key="5">
    <source>
        <dbReference type="ARBA" id="ARBA00023203"/>
    </source>
</evidence>
<dbReference type="Proteomes" id="UP000030746">
    <property type="component" value="Unassembled WGS sequence"/>
</dbReference>
<dbReference type="RefSeq" id="XP_009062391.1">
    <property type="nucleotide sequence ID" value="XM_009064143.1"/>
</dbReference>
<dbReference type="STRING" id="225164.V4A133"/>
<sequence length="600" mass="68815">SVLCCLNSRYNKNLFYTSTGSTIIALNPFTAVDYLYTDHNIHSYHTVAQGKQPHIYEISERCYNNIILELGRINQCIIVSGESGAGKTVSAKHLLRYLTKVSNVESINNKTKTGDIIQNKILDSNPILEAFGNAATPRNSNSSRFGKFIQLQFNRCGVIQGGSIQTYLLEKTRIVHQNSGECNFHIFYQTSKKYSFEWNFQSYEGVFFNSFTPYEHGKILETITAMTDIGMTQTQQTNIFQLLKAILYLGNVDFTPSDDDSTNMSCNLGKFSMDQAASLLGIEYSDDLEKVFLYRNIQSSKRRSVFIKPVSIVEAKTRRDCLAMLLFSRLFEWIVSYINNVIESEEFYSTIGLLDIYGFEIFESNSLEQLCINYANEKIQQLYVSHFMKDLQKEYEIERIEWSNINYTDNQHCLDTLEGTHSIFGLLNEEVYLNRKCNIKILTERILDIGGNKQAPVIKKPSKFSSDPSFVVQHYAGEVRYSVDQLVNKNKDNIPVELIRLLKTSSNNYILELFSNYQLMDSPGKKKKTVLSKFKSSLDELMSTLQQSDVHYIRCIKPNSSNLAGIFDRRYVIQQLRASGIIETVEICKQGYSSRFVLIY</sequence>
<dbReference type="GO" id="GO:0005524">
    <property type="term" value="F:ATP binding"/>
    <property type="evidence" value="ECO:0007669"/>
    <property type="project" value="UniProtKB-UniRule"/>
</dbReference>
<evidence type="ECO:0000256" key="2">
    <source>
        <dbReference type="ARBA" id="ARBA00022840"/>
    </source>
</evidence>
<accession>V4A133</accession>
<dbReference type="PRINTS" id="PR00193">
    <property type="entry name" value="MYOSINHEAVY"/>
</dbReference>
<dbReference type="HOGENOM" id="CLU_000192_7_5_1"/>
<dbReference type="Gene3D" id="1.10.10.820">
    <property type="match status" value="1"/>
</dbReference>
<feature type="domain" description="Myosin motor" evidence="7">
    <location>
        <begin position="1"/>
        <end position="600"/>
    </location>
</feature>
<dbReference type="PANTHER" id="PTHR13140">
    <property type="entry name" value="MYOSIN"/>
    <property type="match status" value="1"/>
</dbReference>
<keyword evidence="4 6" id="KW-0505">Motor protein</keyword>
<dbReference type="CTD" id="20232799"/>
<dbReference type="InterPro" id="IPR001609">
    <property type="entry name" value="Myosin_head_motor_dom-like"/>
</dbReference>
<dbReference type="SUPFAM" id="SSF52540">
    <property type="entry name" value="P-loop containing nucleoside triphosphate hydrolases"/>
    <property type="match status" value="1"/>
</dbReference>
<dbReference type="GeneID" id="20232799"/>
<keyword evidence="9" id="KW-1185">Reference proteome</keyword>
<evidence type="ECO:0000256" key="6">
    <source>
        <dbReference type="PROSITE-ProRule" id="PRU00782"/>
    </source>
</evidence>
<proteinExistence type="inferred from homology"/>
<evidence type="ECO:0000313" key="9">
    <source>
        <dbReference type="Proteomes" id="UP000030746"/>
    </source>
</evidence>